<proteinExistence type="predicted"/>
<dbReference type="GeneID" id="98067810"/>
<dbReference type="Pfam" id="PF01966">
    <property type="entry name" value="HD"/>
    <property type="match status" value="1"/>
</dbReference>
<evidence type="ECO:0000313" key="2">
    <source>
        <dbReference type="EMBL" id="EHP51141.1"/>
    </source>
</evidence>
<protein>
    <recommendedName>
        <fullName evidence="1">HD/PDEase domain-containing protein</fullName>
    </recommendedName>
</protein>
<name>H1DCT6_9BACT</name>
<dbReference type="Gene3D" id="1.10.3210.10">
    <property type="entry name" value="Hypothetical protein af1432"/>
    <property type="match status" value="1"/>
</dbReference>
<dbReference type="InterPro" id="IPR003607">
    <property type="entry name" value="HD/PDEase_dom"/>
</dbReference>
<dbReference type="EMBL" id="ADMC01000001">
    <property type="protein sequence ID" value="EHP51141.1"/>
    <property type="molecule type" value="Genomic_DNA"/>
</dbReference>
<dbReference type="AlphaFoldDB" id="H1DCT6"/>
<comment type="caution">
    <text evidence="2">The sequence shown here is derived from an EMBL/GenBank/DDBJ whole genome shotgun (WGS) entry which is preliminary data.</text>
</comment>
<reference evidence="2 3" key="1">
    <citation type="submission" date="2012-01" db="EMBL/GenBank/DDBJ databases">
        <title>The Genome Sequence of Odoribacter laneus YIT 12061.</title>
        <authorList>
            <consortium name="The Broad Institute Genome Sequencing Platform"/>
            <person name="Earl A."/>
            <person name="Ward D."/>
            <person name="Feldgarden M."/>
            <person name="Gevers D."/>
            <person name="Morotomi M."/>
            <person name="Young S.K."/>
            <person name="Zeng Q."/>
            <person name="Gargeya S."/>
            <person name="Fitzgerald M."/>
            <person name="Haas B."/>
            <person name="Abouelleil A."/>
            <person name="Alvarado L."/>
            <person name="Arachchi H.M."/>
            <person name="Berlin A."/>
            <person name="Chapman S.B."/>
            <person name="Gearin G."/>
            <person name="Goldberg J."/>
            <person name="Griggs A."/>
            <person name="Gujja S."/>
            <person name="Hansen M."/>
            <person name="Heiman D."/>
            <person name="Howarth C."/>
            <person name="Larimer J."/>
            <person name="Lui A."/>
            <person name="MacDonald P.J.P."/>
            <person name="McCowen C."/>
            <person name="Montmayeur A."/>
            <person name="Murphy C."/>
            <person name="Neiman D."/>
            <person name="Pearson M."/>
            <person name="Priest M."/>
            <person name="Roberts A."/>
            <person name="Saif S."/>
            <person name="Shea T."/>
            <person name="Sisk P."/>
            <person name="Stolte C."/>
            <person name="Sykes S."/>
            <person name="Wortman J."/>
            <person name="Nusbaum C."/>
            <person name="Birren B."/>
        </authorList>
    </citation>
    <scope>NUCLEOTIDE SEQUENCE [LARGE SCALE GENOMIC DNA]</scope>
    <source>
        <strain evidence="2 3">YIT 12061</strain>
    </source>
</reference>
<keyword evidence="3" id="KW-1185">Reference proteome</keyword>
<organism evidence="2 3">
    <name type="scientific">Odoribacter laneus YIT 12061</name>
    <dbReference type="NCBI Taxonomy" id="742817"/>
    <lineage>
        <taxon>Bacteria</taxon>
        <taxon>Pseudomonadati</taxon>
        <taxon>Bacteroidota</taxon>
        <taxon>Bacteroidia</taxon>
        <taxon>Bacteroidales</taxon>
        <taxon>Odoribacteraceae</taxon>
        <taxon>Odoribacter</taxon>
    </lineage>
</organism>
<dbReference type="InterPro" id="IPR006674">
    <property type="entry name" value="HD_domain"/>
</dbReference>
<dbReference type="HOGENOM" id="CLU_081221_0_0_10"/>
<dbReference type="SMART" id="SM00471">
    <property type="entry name" value="HDc"/>
    <property type="match status" value="1"/>
</dbReference>
<dbReference type="PATRIC" id="fig|742817.3.peg.145"/>
<sequence>MEEVKKKVTFEEVRANEEIKCYIAQADKALCAMGYTEHSFAHVVKAAEAAEKILLTLGYPEREAELAKIAGYIHDIGNIVNRIDHAQSGAILAFHLLEKMGMEPNEIAQVVSAIGNHDESTAAAVNPIAAALILADKTDVRRSRVRNRDFANFDIHDRVNYAVEESNIYFNDDRTAIVLELKIDTTISAVMDYFEIFLGRMMLSRKAAEYLKIRFELVINGQRLL</sequence>
<dbReference type="eggNOG" id="COG3294">
    <property type="taxonomic scope" value="Bacteria"/>
</dbReference>
<dbReference type="SUPFAM" id="SSF109604">
    <property type="entry name" value="HD-domain/PDEase-like"/>
    <property type="match status" value="1"/>
</dbReference>
<evidence type="ECO:0000313" key="3">
    <source>
        <dbReference type="Proteomes" id="UP000004892"/>
    </source>
</evidence>
<dbReference type="CDD" id="cd00077">
    <property type="entry name" value="HDc"/>
    <property type="match status" value="1"/>
</dbReference>
<feature type="domain" description="HD/PDEase" evidence="1">
    <location>
        <begin position="35"/>
        <end position="150"/>
    </location>
</feature>
<accession>H1DCT6</accession>
<evidence type="ECO:0000259" key="1">
    <source>
        <dbReference type="SMART" id="SM00471"/>
    </source>
</evidence>
<dbReference type="Proteomes" id="UP000004892">
    <property type="component" value="Unassembled WGS sequence"/>
</dbReference>
<gene>
    <name evidence="2" type="ORF">HMPREF9449_00143</name>
</gene>
<dbReference type="RefSeq" id="WP_009135297.1">
    <property type="nucleotide sequence ID" value="NZ_JH594596.1"/>
</dbReference>